<evidence type="ECO:0000256" key="9">
    <source>
        <dbReference type="ARBA" id="ARBA00023242"/>
    </source>
</evidence>
<evidence type="ECO:0000256" key="13">
    <source>
        <dbReference type="SAM" id="MobiDB-lite"/>
    </source>
</evidence>
<dbReference type="Proteomes" id="UP000281406">
    <property type="component" value="Unassembled WGS sequence"/>
</dbReference>
<evidence type="ECO:0000259" key="15">
    <source>
        <dbReference type="PROSITE" id="PS50020"/>
    </source>
</evidence>
<keyword evidence="4" id="KW-0732">Signal</keyword>
<evidence type="ECO:0000313" key="17">
    <source>
        <dbReference type="Proteomes" id="UP000281406"/>
    </source>
</evidence>
<dbReference type="Pfam" id="PF00397">
    <property type="entry name" value="WW"/>
    <property type="match status" value="1"/>
</dbReference>
<gene>
    <name evidence="16" type="ORF">DPX16_22035</name>
</gene>
<dbReference type="SUPFAM" id="SSF51045">
    <property type="entry name" value="WW domain"/>
    <property type="match status" value="1"/>
</dbReference>
<feature type="region of interest" description="Disordered" evidence="13">
    <location>
        <begin position="324"/>
        <end position="463"/>
    </location>
</feature>
<dbReference type="EMBL" id="RJVU01067793">
    <property type="protein sequence ID" value="ROI81800.1"/>
    <property type="molecule type" value="Genomic_DNA"/>
</dbReference>
<reference evidence="16 17" key="1">
    <citation type="submission" date="2018-10" db="EMBL/GenBank/DDBJ databases">
        <title>Genome assembly for a Yunnan-Guizhou Plateau 3E fish, Anabarilius grahami (Regan), and its evolutionary and genetic applications.</title>
        <authorList>
            <person name="Jiang W."/>
        </authorList>
    </citation>
    <scope>NUCLEOTIDE SEQUENCE [LARGE SCALE GENOMIC DNA]</scope>
    <source>
        <strain evidence="16">AG-KIZ</strain>
        <tissue evidence="16">Muscle</tissue>
    </source>
</reference>
<evidence type="ECO:0000256" key="4">
    <source>
        <dbReference type="ARBA" id="ARBA00022729"/>
    </source>
</evidence>
<protein>
    <recommendedName>
        <fullName evidence="12">BMP and activin membrane-bound inhibitor homolog</fullName>
    </recommendedName>
</protein>
<dbReference type="InterPro" id="IPR036020">
    <property type="entry name" value="WW_dom_sf"/>
</dbReference>
<dbReference type="Pfam" id="PF19337">
    <property type="entry name" value="BAMBI_C"/>
    <property type="match status" value="1"/>
</dbReference>
<keyword evidence="7 14" id="KW-0472">Membrane</keyword>
<feature type="region of interest" description="Disordered" evidence="13">
    <location>
        <begin position="233"/>
        <end position="252"/>
    </location>
</feature>
<feature type="compositionally biased region" description="Basic and acidic residues" evidence="13">
    <location>
        <begin position="15"/>
        <end position="29"/>
    </location>
</feature>
<keyword evidence="9" id="KW-0539">Nucleus</keyword>
<evidence type="ECO:0000256" key="14">
    <source>
        <dbReference type="SAM" id="Phobius"/>
    </source>
</evidence>
<dbReference type="SUPFAM" id="SSF57302">
    <property type="entry name" value="Snake toxin-like"/>
    <property type="match status" value="1"/>
</dbReference>
<dbReference type="InterPro" id="IPR038867">
    <property type="entry name" value="WAC"/>
</dbReference>
<keyword evidence="6 14" id="KW-1133">Transmembrane helix</keyword>
<dbReference type="OrthoDB" id="5914644at2759"/>
<evidence type="ECO:0000313" key="16">
    <source>
        <dbReference type="EMBL" id="ROI81800.1"/>
    </source>
</evidence>
<evidence type="ECO:0000256" key="1">
    <source>
        <dbReference type="ARBA" id="ARBA00004123"/>
    </source>
</evidence>
<organism evidence="16 17">
    <name type="scientific">Anabarilius grahami</name>
    <name type="common">Kanglang fish</name>
    <name type="synonym">Barilius grahami</name>
    <dbReference type="NCBI Taxonomy" id="495550"/>
    <lineage>
        <taxon>Eukaryota</taxon>
        <taxon>Metazoa</taxon>
        <taxon>Chordata</taxon>
        <taxon>Craniata</taxon>
        <taxon>Vertebrata</taxon>
        <taxon>Euteleostomi</taxon>
        <taxon>Actinopterygii</taxon>
        <taxon>Neopterygii</taxon>
        <taxon>Teleostei</taxon>
        <taxon>Ostariophysi</taxon>
        <taxon>Cypriniformes</taxon>
        <taxon>Xenocyprididae</taxon>
        <taxon>Xenocypridinae</taxon>
        <taxon>Xenocypridinae incertae sedis</taxon>
        <taxon>Anabarilius</taxon>
    </lineage>
</organism>
<evidence type="ECO:0000256" key="3">
    <source>
        <dbReference type="ARBA" id="ARBA00022692"/>
    </source>
</evidence>
<dbReference type="Gene3D" id="2.10.60.10">
    <property type="entry name" value="CD59"/>
    <property type="match status" value="1"/>
</dbReference>
<dbReference type="CDD" id="cd23576">
    <property type="entry name" value="TFP_LU_ECD_BAMBI"/>
    <property type="match status" value="1"/>
</dbReference>
<dbReference type="GO" id="GO:1904263">
    <property type="term" value="P:positive regulation of TORC1 signaling"/>
    <property type="evidence" value="ECO:0007669"/>
    <property type="project" value="TreeGrafter"/>
</dbReference>
<dbReference type="GO" id="GO:0006325">
    <property type="term" value="P:chromatin organization"/>
    <property type="evidence" value="ECO:0007669"/>
    <property type="project" value="UniProtKB-KW"/>
</dbReference>
<dbReference type="PROSITE" id="PS50020">
    <property type="entry name" value="WW_DOMAIN_2"/>
    <property type="match status" value="1"/>
</dbReference>
<feature type="domain" description="WW" evidence="15">
    <location>
        <begin position="85"/>
        <end position="112"/>
    </location>
</feature>
<dbReference type="GO" id="GO:0005634">
    <property type="term" value="C:nucleus"/>
    <property type="evidence" value="ECO:0007669"/>
    <property type="project" value="UniProtKB-SubCell"/>
</dbReference>
<keyword evidence="3 14" id="KW-0812">Transmembrane</keyword>
<feature type="compositionally biased region" description="Low complexity" evidence="13">
    <location>
        <begin position="324"/>
        <end position="333"/>
    </location>
</feature>
<feature type="compositionally biased region" description="Gly residues" evidence="13">
    <location>
        <begin position="435"/>
        <end position="446"/>
    </location>
</feature>
<comment type="function">
    <text evidence="10">Negatively regulates TGF-beta signaling.</text>
</comment>
<comment type="similarity">
    <text evidence="11">Belongs to the BAMBI family.</text>
</comment>
<dbReference type="InterPro" id="IPR045807">
    <property type="entry name" value="BAMBI_N"/>
</dbReference>
<accession>A0A3N0XN58</accession>
<feature type="region of interest" description="Disordered" evidence="13">
    <location>
        <begin position="1"/>
        <end position="86"/>
    </location>
</feature>
<dbReference type="AlphaFoldDB" id="A0A3N0XN58"/>
<dbReference type="InterPro" id="IPR045806">
    <property type="entry name" value="BAMBI_C"/>
</dbReference>
<keyword evidence="5" id="KW-0156">Chromatin regulator</keyword>
<dbReference type="InterPro" id="IPR001202">
    <property type="entry name" value="WW_dom"/>
</dbReference>
<evidence type="ECO:0000256" key="12">
    <source>
        <dbReference type="ARBA" id="ARBA00073194"/>
    </source>
</evidence>
<dbReference type="CDD" id="cd00201">
    <property type="entry name" value="WW"/>
    <property type="match status" value="1"/>
</dbReference>
<dbReference type="Pfam" id="PF06211">
    <property type="entry name" value="BAMBI"/>
    <property type="match status" value="1"/>
</dbReference>
<evidence type="ECO:0000256" key="5">
    <source>
        <dbReference type="ARBA" id="ARBA00022853"/>
    </source>
</evidence>
<dbReference type="FunFam" id="2.10.60.10:FF:000018">
    <property type="entry name" value="BMP and activin membrane-bound inhibitor homolog"/>
    <property type="match status" value="1"/>
</dbReference>
<name>A0A3N0XN58_ANAGA</name>
<dbReference type="PANTHER" id="PTHR15911:SF6">
    <property type="entry name" value="WW DOMAIN-CONTAINING ADAPTER PROTEIN WITH COILED-COIL"/>
    <property type="match status" value="1"/>
</dbReference>
<evidence type="ECO:0000256" key="11">
    <source>
        <dbReference type="ARBA" id="ARBA00061218"/>
    </source>
</evidence>
<dbReference type="InterPro" id="IPR045860">
    <property type="entry name" value="Snake_toxin-like_sf"/>
</dbReference>
<comment type="caution">
    <text evidence="16">The sequence shown here is derived from an EMBL/GenBank/DDBJ whole genome shotgun (WGS) entry which is preliminary data.</text>
</comment>
<dbReference type="GO" id="GO:0010506">
    <property type="term" value="P:regulation of autophagy"/>
    <property type="evidence" value="ECO:0007669"/>
    <property type="project" value="TreeGrafter"/>
</dbReference>
<dbReference type="SMART" id="SM00456">
    <property type="entry name" value="WW"/>
    <property type="match status" value="1"/>
</dbReference>
<dbReference type="GO" id="GO:0003682">
    <property type="term" value="F:chromatin binding"/>
    <property type="evidence" value="ECO:0007669"/>
    <property type="project" value="TreeGrafter"/>
</dbReference>
<sequence length="802" mass="86833">MRDNNDTTPPCKMLRRSDSPENKHMDSTGHGRAKAIHPHRGRDREGGTSISPQENSHNHSSLHSSNSHSNPNKSSDTPYEPADDWSEHISSSGKKYYYNCRTEVSQWEKPKEWLERQEHTKPTVGRRAVFLRRNVESASELVGPSGNLKPSSNHSDWLFRYCHLLVRKGISSHAGAELTCYLAVSQPRSLLSSPLVRRRRLESSIATEKPSSLTPSSSSAAVSGLSVANSASGASGSTVPVSPVMQSPAPPTLLQDPSLLRQLLPALQTALQLNNASVDMAKINEVLTAAVTQASLQSMLHKILTAGPSAFNITTLLSQATQLSNQAQQSSQSPMSLTSDASSPRSYVSPRISTPQTNTASLKPPLSTTPVSSQTKMNVMTVKSSSLPPPSSQQSHPTDKHHDNGNSPRTLQRQSSQRSPSPASNHMGSNSSSNNGGGGGGQGPGVVSGAMPPGSVPAGSAPGRATCSFTPTLAAHFNENLIKHVQGWPAEHVEKQASRLREEAHTMGSIYMSENCTELKNLRSLVRVCEIQATLREQRIMQGFPNWGLQGSDKLELCAMAVLLTKGEIRCYCDAPHCVATGYMCKSELNACFTKVLDPLNTNSPLTHGCVDSLLNSADVCSSKNMDVSSGSSSPVECCHDDMCNYRGLHDLTHPRGDSTDRYHSSNQNLITRVQELTSAKEVWFRAAVIAVPIAGGLILVLLIMLALRMLRSENKRLQAQRQQMLSRLHYSFHGHHHAKKGHVAKLDLECMVPVTGHENCCLGCDKLRQTELCAGGGSGGERLLSLVHWGMYSGQGKLEFV</sequence>
<comment type="subcellular location">
    <subcellularLocation>
        <location evidence="2">Membrane</location>
        <topology evidence="2">Single-pass type I membrane protein</topology>
    </subcellularLocation>
    <subcellularLocation>
        <location evidence="1">Nucleus</location>
    </subcellularLocation>
</comment>
<dbReference type="Gene3D" id="2.20.70.10">
    <property type="match status" value="1"/>
</dbReference>
<feature type="transmembrane region" description="Helical" evidence="14">
    <location>
        <begin position="683"/>
        <end position="708"/>
    </location>
</feature>
<dbReference type="PANTHER" id="PTHR15911">
    <property type="entry name" value="WW DOMAIN-CONTAINING ADAPTER PROTEIN WITH COILED-COIL"/>
    <property type="match status" value="1"/>
</dbReference>
<feature type="compositionally biased region" description="Polar residues" evidence="13">
    <location>
        <begin position="334"/>
        <end position="383"/>
    </location>
</feature>
<dbReference type="GO" id="GO:0016020">
    <property type="term" value="C:membrane"/>
    <property type="evidence" value="ECO:0007669"/>
    <property type="project" value="UniProtKB-SubCell"/>
</dbReference>
<dbReference type="PROSITE" id="PS01159">
    <property type="entry name" value="WW_DOMAIN_1"/>
    <property type="match status" value="1"/>
</dbReference>
<proteinExistence type="inferred from homology"/>
<feature type="compositionally biased region" description="Low complexity" evidence="13">
    <location>
        <begin position="407"/>
        <end position="434"/>
    </location>
</feature>
<evidence type="ECO:0000256" key="8">
    <source>
        <dbReference type="ARBA" id="ARBA00023180"/>
    </source>
</evidence>
<feature type="compositionally biased region" description="Basic residues" evidence="13">
    <location>
        <begin position="31"/>
        <end position="41"/>
    </location>
</feature>
<keyword evidence="8" id="KW-0325">Glycoprotein</keyword>
<evidence type="ECO:0000256" key="6">
    <source>
        <dbReference type="ARBA" id="ARBA00022989"/>
    </source>
</evidence>
<feature type="compositionally biased region" description="Low complexity" evidence="13">
    <location>
        <begin position="58"/>
        <end position="75"/>
    </location>
</feature>
<evidence type="ECO:0000256" key="7">
    <source>
        <dbReference type="ARBA" id="ARBA00023136"/>
    </source>
</evidence>
<keyword evidence="17" id="KW-1185">Reference proteome</keyword>
<evidence type="ECO:0000256" key="2">
    <source>
        <dbReference type="ARBA" id="ARBA00004479"/>
    </source>
</evidence>
<evidence type="ECO:0000256" key="10">
    <source>
        <dbReference type="ARBA" id="ARBA00057935"/>
    </source>
</evidence>
<dbReference type="GO" id="GO:0000993">
    <property type="term" value="F:RNA polymerase II complex binding"/>
    <property type="evidence" value="ECO:0007669"/>
    <property type="project" value="TreeGrafter"/>
</dbReference>
<feature type="compositionally biased region" description="Low complexity" evidence="13">
    <location>
        <begin position="447"/>
        <end position="463"/>
    </location>
</feature>